<dbReference type="SUPFAM" id="SSF50182">
    <property type="entry name" value="Sm-like ribonucleoproteins"/>
    <property type="match status" value="1"/>
</dbReference>
<dbReference type="InterPro" id="IPR006685">
    <property type="entry name" value="MscS_channel_2nd"/>
</dbReference>
<dbReference type="Gene3D" id="3.30.70.100">
    <property type="match status" value="1"/>
</dbReference>
<dbReference type="InterPro" id="IPR049278">
    <property type="entry name" value="MS_channel_C"/>
</dbReference>
<evidence type="ECO:0000259" key="12">
    <source>
        <dbReference type="Pfam" id="PF21088"/>
    </source>
</evidence>
<keyword evidence="6 8" id="KW-0472">Membrane</keyword>
<evidence type="ECO:0000256" key="8">
    <source>
        <dbReference type="SAM" id="Phobius"/>
    </source>
</evidence>
<dbReference type="SUPFAM" id="SSF82689">
    <property type="entry name" value="Mechanosensitive channel protein MscS (YggB), C-terminal domain"/>
    <property type="match status" value="1"/>
</dbReference>
<dbReference type="Pfam" id="PF21082">
    <property type="entry name" value="MS_channel_3rd"/>
    <property type="match status" value="1"/>
</dbReference>
<sequence>MVRVACRFWAALLMISLVSPAFAQLPGIQTDEAASTEAAAPSDPYGRETPRGAVSGLLAALAERDYARASHYFEASDRGEQLARELQAVLDAGGALQPFGALSNEPTGILEDGLEPNSERVGELGNAEETPIRLTRTTNDEGVAVWRVSRETTRVVRSLQPDVTPVAESGPQIAGASLSDWLKLLGIAVLVFFGFHLVNASILAIMARVIPHRKQSSVYRFAQAAMPPLSLLLSTIAFQLWARSFPVSIVARQLLLRYVGIFAWVALAWFLARLIDAISKLAISRMEGLERRQAVSVITLMRRAGKVLLLFVAAVAILDTFGIDVTTGVAALGIGGIALALGAQKTVENLVGSVTLIADRPVQVGDFCRVGDVVGTVEDIGIRSTRIRTLERTLVTIPNGDFSSRQIENFAKRDRFLFNPVIGVEYGIGSARLLQAVETVESVLHSHSRITEPGARARFTTFGDSALNIEVFAYMEAADYDESLVIRQDLMLTIFAKLEELGVDIAFPTRTLHLVTENRAAKSEGREAPPLPIRDSRDGGGEQS</sequence>
<dbReference type="Proteomes" id="UP001548713">
    <property type="component" value="Unassembled WGS sequence"/>
</dbReference>
<dbReference type="InterPro" id="IPR023408">
    <property type="entry name" value="MscS_beta-dom_sf"/>
</dbReference>
<organism evidence="13 14">
    <name type="scientific">Novosphingobium kalidii</name>
    <dbReference type="NCBI Taxonomy" id="3230299"/>
    <lineage>
        <taxon>Bacteria</taxon>
        <taxon>Pseudomonadati</taxon>
        <taxon>Pseudomonadota</taxon>
        <taxon>Alphaproteobacteria</taxon>
        <taxon>Sphingomonadales</taxon>
        <taxon>Sphingomonadaceae</taxon>
        <taxon>Novosphingobium</taxon>
    </lineage>
</organism>
<feature type="compositionally biased region" description="Basic and acidic residues" evidence="7">
    <location>
        <begin position="534"/>
        <end position="544"/>
    </location>
</feature>
<evidence type="ECO:0000256" key="9">
    <source>
        <dbReference type="SAM" id="SignalP"/>
    </source>
</evidence>
<gene>
    <name evidence="13" type="ORF">ABVV53_06025</name>
</gene>
<keyword evidence="3" id="KW-1003">Cell membrane</keyword>
<dbReference type="InterPro" id="IPR011066">
    <property type="entry name" value="MscS_channel_C_sf"/>
</dbReference>
<accession>A0ABV2CZI2</accession>
<protein>
    <submittedName>
        <fullName evidence="13">Mechanosensitive ion channel family protein</fullName>
    </submittedName>
</protein>
<reference evidence="13 14" key="1">
    <citation type="submission" date="2024-07" db="EMBL/GenBank/DDBJ databases">
        <title>Novosphingobium kalidii RD2P27.</title>
        <authorList>
            <person name="Sun J.-Q."/>
        </authorList>
    </citation>
    <scope>NUCLEOTIDE SEQUENCE [LARGE SCALE GENOMIC DNA]</scope>
    <source>
        <strain evidence="13 14">RD2P27</strain>
    </source>
</reference>
<feature type="domain" description="Mechanosensitive ion channel MscS" evidence="10">
    <location>
        <begin position="346"/>
        <end position="411"/>
    </location>
</feature>
<feature type="transmembrane region" description="Helical" evidence="8">
    <location>
        <begin position="308"/>
        <end position="341"/>
    </location>
</feature>
<comment type="caution">
    <text evidence="13">The sequence shown here is derived from an EMBL/GenBank/DDBJ whole genome shotgun (WGS) entry which is preliminary data.</text>
</comment>
<evidence type="ECO:0000256" key="4">
    <source>
        <dbReference type="ARBA" id="ARBA00022692"/>
    </source>
</evidence>
<dbReference type="Gene3D" id="2.30.30.60">
    <property type="match status" value="1"/>
</dbReference>
<evidence type="ECO:0000313" key="13">
    <source>
        <dbReference type="EMBL" id="MET1755018.1"/>
    </source>
</evidence>
<evidence type="ECO:0000256" key="2">
    <source>
        <dbReference type="ARBA" id="ARBA00008017"/>
    </source>
</evidence>
<feature type="chain" id="PRO_5047497689" evidence="9">
    <location>
        <begin position="24"/>
        <end position="544"/>
    </location>
</feature>
<feature type="transmembrane region" description="Helical" evidence="8">
    <location>
        <begin position="181"/>
        <end position="206"/>
    </location>
</feature>
<dbReference type="InterPro" id="IPR011014">
    <property type="entry name" value="MscS_channel_TM-2"/>
</dbReference>
<evidence type="ECO:0000256" key="3">
    <source>
        <dbReference type="ARBA" id="ARBA00022475"/>
    </source>
</evidence>
<keyword evidence="5 8" id="KW-1133">Transmembrane helix</keyword>
<dbReference type="SUPFAM" id="SSF82861">
    <property type="entry name" value="Mechanosensitive channel protein MscS (YggB), transmembrane region"/>
    <property type="match status" value="1"/>
</dbReference>
<dbReference type="Pfam" id="PF21088">
    <property type="entry name" value="MS_channel_1st"/>
    <property type="match status" value="1"/>
</dbReference>
<dbReference type="Gene3D" id="1.10.287.1260">
    <property type="match status" value="1"/>
</dbReference>
<evidence type="ECO:0000313" key="14">
    <source>
        <dbReference type="Proteomes" id="UP001548713"/>
    </source>
</evidence>
<feature type="transmembrane region" description="Helical" evidence="8">
    <location>
        <begin position="254"/>
        <end position="275"/>
    </location>
</feature>
<evidence type="ECO:0000256" key="1">
    <source>
        <dbReference type="ARBA" id="ARBA00004651"/>
    </source>
</evidence>
<feature type="domain" description="Mechanosensitive ion channel MscS C-terminal" evidence="11">
    <location>
        <begin position="421"/>
        <end position="505"/>
    </location>
</feature>
<dbReference type="InterPro" id="IPR010920">
    <property type="entry name" value="LSM_dom_sf"/>
</dbReference>
<keyword evidence="9" id="KW-0732">Signal</keyword>
<dbReference type="RefSeq" id="WP_353983497.1">
    <property type="nucleotide sequence ID" value="NZ_JBEWLY010000009.1"/>
</dbReference>
<evidence type="ECO:0000259" key="11">
    <source>
        <dbReference type="Pfam" id="PF21082"/>
    </source>
</evidence>
<dbReference type="EMBL" id="JBEWLY010000009">
    <property type="protein sequence ID" value="MET1755018.1"/>
    <property type="molecule type" value="Genomic_DNA"/>
</dbReference>
<keyword evidence="14" id="KW-1185">Reference proteome</keyword>
<dbReference type="PANTHER" id="PTHR30566">
    <property type="entry name" value="YNAI-RELATED MECHANOSENSITIVE ION CHANNEL"/>
    <property type="match status" value="1"/>
</dbReference>
<dbReference type="Pfam" id="PF00924">
    <property type="entry name" value="MS_channel_2nd"/>
    <property type="match status" value="1"/>
</dbReference>
<evidence type="ECO:0000256" key="7">
    <source>
        <dbReference type="SAM" id="MobiDB-lite"/>
    </source>
</evidence>
<evidence type="ECO:0000256" key="5">
    <source>
        <dbReference type="ARBA" id="ARBA00022989"/>
    </source>
</evidence>
<comment type="similarity">
    <text evidence="2">Belongs to the MscS (TC 1.A.23) family.</text>
</comment>
<feature type="transmembrane region" description="Helical" evidence="8">
    <location>
        <begin position="218"/>
        <end position="242"/>
    </location>
</feature>
<feature type="domain" description="Mechanosensitive ion channel transmembrane helices 2/3" evidence="12">
    <location>
        <begin position="306"/>
        <end position="344"/>
    </location>
</feature>
<feature type="signal peptide" evidence="9">
    <location>
        <begin position="1"/>
        <end position="23"/>
    </location>
</feature>
<feature type="region of interest" description="Disordered" evidence="7">
    <location>
        <begin position="518"/>
        <end position="544"/>
    </location>
</feature>
<comment type="subcellular location">
    <subcellularLocation>
        <location evidence="1">Cell membrane</location>
        <topology evidence="1">Multi-pass membrane protein</topology>
    </subcellularLocation>
</comment>
<name>A0ABV2CZI2_9SPHN</name>
<dbReference type="InterPro" id="IPR049142">
    <property type="entry name" value="MS_channel_1st"/>
</dbReference>
<evidence type="ECO:0000259" key="10">
    <source>
        <dbReference type="Pfam" id="PF00924"/>
    </source>
</evidence>
<keyword evidence="4 8" id="KW-0812">Transmembrane</keyword>
<proteinExistence type="inferred from homology"/>
<dbReference type="PANTHER" id="PTHR30566:SF5">
    <property type="entry name" value="MECHANOSENSITIVE ION CHANNEL PROTEIN 1, MITOCHONDRIAL-RELATED"/>
    <property type="match status" value="1"/>
</dbReference>
<evidence type="ECO:0000256" key="6">
    <source>
        <dbReference type="ARBA" id="ARBA00023136"/>
    </source>
</evidence>